<accession>A0A4C1WW15</accession>
<protein>
    <submittedName>
        <fullName evidence="1">Uncharacterized protein</fullName>
    </submittedName>
</protein>
<evidence type="ECO:0000313" key="1">
    <source>
        <dbReference type="EMBL" id="GBP55531.1"/>
    </source>
</evidence>
<gene>
    <name evidence="1" type="ORF">EVAR_36254_1</name>
</gene>
<name>A0A4C1WW15_EUMVA</name>
<organism evidence="1 2">
    <name type="scientific">Eumeta variegata</name>
    <name type="common">Bagworm moth</name>
    <name type="synonym">Eumeta japonica</name>
    <dbReference type="NCBI Taxonomy" id="151549"/>
    <lineage>
        <taxon>Eukaryota</taxon>
        <taxon>Metazoa</taxon>
        <taxon>Ecdysozoa</taxon>
        <taxon>Arthropoda</taxon>
        <taxon>Hexapoda</taxon>
        <taxon>Insecta</taxon>
        <taxon>Pterygota</taxon>
        <taxon>Neoptera</taxon>
        <taxon>Endopterygota</taxon>
        <taxon>Lepidoptera</taxon>
        <taxon>Glossata</taxon>
        <taxon>Ditrysia</taxon>
        <taxon>Tineoidea</taxon>
        <taxon>Psychidae</taxon>
        <taxon>Oiketicinae</taxon>
        <taxon>Eumeta</taxon>
    </lineage>
</organism>
<sequence length="95" mass="10321">MVTQNRGSLVLNSVAVETESFGSMPKTSQLTDVISESDFYRATVETCLNSILSMDFKPSTLSQWVLLTIDATEAKPKPTTDGLISAPRYTATTLT</sequence>
<dbReference type="Proteomes" id="UP000299102">
    <property type="component" value="Unassembled WGS sequence"/>
</dbReference>
<comment type="caution">
    <text evidence="1">The sequence shown here is derived from an EMBL/GenBank/DDBJ whole genome shotgun (WGS) entry which is preliminary data.</text>
</comment>
<proteinExistence type="predicted"/>
<keyword evidence="2" id="KW-1185">Reference proteome</keyword>
<evidence type="ECO:0000313" key="2">
    <source>
        <dbReference type="Proteomes" id="UP000299102"/>
    </source>
</evidence>
<dbReference type="EMBL" id="BGZK01000671">
    <property type="protein sequence ID" value="GBP55531.1"/>
    <property type="molecule type" value="Genomic_DNA"/>
</dbReference>
<dbReference type="AlphaFoldDB" id="A0A4C1WW15"/>
<reference evidence="1 2" key="1">
    <citation type="journal article" date="2019" name="Commun. Biol.">
        <title>The bagworm genome reveals a unique fibroin gene that provides high tensile strength.</title>
        <authorList>
            <person name="Kono N."/>
            <person name="Nakamura H."/>
            <person name="Ohtoshi R."/>
            <person name="Tomita M."/>
            <person name="Numata K."/>
            <person name="Arakawa K."/>
        </authorList>
    </citation>
    <scope>NUCLEOTIDE SEQUENCE [LARGE SCALE GENOMIC DNA]</scope>
</reference>